<organism evidence="1 2">
    <name type="scientific">Nitrospira tepida</name>
    <dbReference type="NCBI Taxonomy" id="2973512"/>
    <lineage>
        <taxon>Bacteria</taxon>
        <taxon>Pseudomonadati</taxon>
        <taxon>Nitrospirota</taxon>
        <taxon>Nitrospiria</taxon>
        <taxon>Nitrospirales</taxon>
        <taxon>Nitrospiraceae</taxon>
        <taxon>Nitrospira</taxon>
    </lineage>
</organism>
<dbReference type="EMBL" id="OX365700">
    <property type="protein sequence ID" value="CAI4031202.1"/>
    <property type="molecule type" value="Genomic_DNA"/>
</dbReference>
<dbReference type="RefSeq" id="WP_289268147.1">
    <property type="nucleotide sequence ID" value="NZ_OX365700.1"/>
</dbReference>
<dbReference type="KEGG" id="nti:DNFV4_01630"/>
<protein>
    <recommendedName>
        <fullName evidence="3">Lipoprotein</fullName>
    </recommendedName>
</protein>
<gene>
    <name evidence="1" type="ORF">DNFV4_01630</name>
</gene>
<sequence>MKRLIAGLGIGLGVVMMLGCSGQSEMISLSIPSLRDPAAAKQAKGAGPTVGVVRFEDKRANRSHLGTKTGRLGGIEHFGVRGNDPGQAAATALADYLRSKGWNASVMSESAASSADVMVSGEIQEMEVDAKNGFFSTDLSSKVKVLVQGNNKNDGSKVRMTLTGSGTDSVFWFSPDDAQGLVNDVMAESFSKLVSSTKFENGALRLN</sequence>
<name>A0AA86MYE0_9BACT</name>
<dbReference type="PROSITE" id="PS51257">
    <property type="entry name" value="PROKAR_LIPOPROTEIN"/>
    <property type="match status" value="1"/>
</dbReference>
<keyword evidence="2" id="KW-1185">Reference proteome</keyword>
<evidence type="ECO:0008006" key="3">
    <source>
        <dbReference type="Google" id="ProtNLM"/>
    </source>
</evidence>
<reference evidence="1" key="1">
    <citation type="submission" date="2022-10" db="EMBL/GenBank/DDBJ databases">
        <authorList>
            <person name="Koch H."/>
        </authorList>
    </citation>
    <scope>NUCLEOTIDE SEQUENCE</scope>
    <source>
        <strain evidence="1">DNF</strain>
    </source>
</reference>
<proteinExistence type="predicted"/>
<dbReference type="Proteomes" id="UP001179121">
    <property type="component" value="Chromosome"/>
</dbReference>
<evidence type="ECO:0000313" key="2">
    <source>
        <dbReference type="Proteomes" id="UP001179121"/>
    </source>
</evidence>
<evidence type="ECO:0000313" key="1">
    <source>
        <dbReference type="EMBL" id="CAI4031202.1"/>
    </source>
</evidence>
<accession>A0AA86MYE0</accession>
<dbReference type="AlphaFoldDB" id="A0AA86MYE0"/>